<comment type="caution">
    <text evidence="7">The sequence shown here is derived from an EMBL/GenBank/DDBJ whole genome shotgun (WGS) entry which is preliminary data.</text>
</comment>
<dbReference type="Proteomes" id="UP000036338">
    <property type="component" value="Unassembled WGS sequence"/>
</dbReference>
<keyword evidence="4" id="KW-0378">Hydrolase</keyword>
<dbReference type="EMBL" id="LDWR01000011">
    <property type="protein sequence ID" value="KML61158.1"/>
    <property type="molecule type" value="Genomic_DNA"/>
</dbReference>
<evidence type="ECO:0000256" key="5">
    <source>
        <dbReference type="SAM" id="SignalP"/>
    </source>
</evidence>
<gene>
    <name evidence="7" type="ORF">VL15_05940</name>
</gene>
<evidence type="ECO:0000313" key="8">
    <source>
        <dbReference type="Proteomes" id="UP000036338"/>
    </source>
</evidence>
<dbReference type="Gene3D" id="3.30.70.2150">
    <property type="match status" value="1"/>
</dbReference>
<feature type="signal peptide" evidence="5">
    <location>
        <begin position="1"/>
        <end position="30"/>
    </location>
</feature>
<dbReference type="GO" id="GO:0030246">
    <property type="term" value="F:carbohydrate binding"/>
    <property type="evidence" value="ECO:0007669"/>
    <property type="project" value="InterPro"/>
</dbReference>
<evidence type="ECO:0000256" key="1">
    <source>
        <dbReference type="ARBA" id="ARBA00022525"/>
    </source>
</evidence>
<dbReference type="PATRIC" id="fig|292.27.peg.493"/>
<dbReference type="SUPFAM" id="SSF81296">
    <property type="entry name" value="E set domains"/>
    <property type="match status" value="1"/>
</dbReference>
<keyword evidence="2" id="KW-0147">Chitin-binding</keyword>
<dbReference type="PANTHER" id="PTHR34823:SF1">
    <property type="entry name" value="CHITIN-BINDING TYPE-4 DOMAIN-CONTAINING PROTEIN"/>
    <property type="match status" value="1"/>
</dbReference>
<dbReference type="NCBIfam" id="NF009690">
    <property type="entry name" value="PRK13211.1"/>
    <property type="match status" value="1"/>
</dbReference>
<reference evidence="7 8" key="1">
    <citation type="submission" date="2015-05" db="EMBL/GenBank/DDBJ databases">
        <title>Draft genome of Burkholderia cepacia LK29.</title>
        <authorList>
            <person name="Chan X.Y."/>
        </authorList>
    </citation>
    <scope>NUCLEOTIDE SEQUENCE [LARGE SCALE GENOMIC DNA]</scope>
    <source>
        <strain evidence="7 8">LK29</strain>
    </source>
</reference>
<protein>
    <submittedName>
        <fullName evidence="7">Acetylglucosamine-binding protein</fullName>
    </submittedName>
</protein>
<evidence type="ECO:0000256" key="4">
    <source>
        <dbReference type="ARBA" id="ARBA00022801"/>
    </source>
</evidence>
<feature type="chain" id="PRO_5005267037" evidence="5">
    <location>
        <begin position="31"/>
        <end position="486"/>
    </location>
</feature>
<organism evidence="7 8">
    <name type="scientific">Burkholderia cepacia</name>
    <name type="common">Pseudomonas cepacia</name>
    <dbReference type="NCBI Taxonomy" id="292"/>
    <lineage>
        <taxon>Bacteria</taxon>
        <taxon>Pseudomonadati</taxon>
        <taxon>Pseudomonadota</taxon>
        <taxon>Betaproteobacteria</taxon>
        <taxon>Burkholderiales</taxon>
        <taxon>Burkholderiaceae</taxon>
        <taxon>Burkholderia</taxon>
        <taxon>Burkholderia cepacia complex</taxon>
    </lineage>
</organism>
<evidence type="ECO:0000256" key="2">
    <source>
        <dbReference type="ARBA" id="ARBA00022669"/>
    </source>
</evidence>
<dbReference type="Gene3D" id="2.70.50.50">
    <property type="entry name" value="chitin-binding protein cbp21"/>
    <property type="match status" value="1"/>
</dbReference>
<evidence type="ECO:0000313" key="7">
    <source>
        <dbReference type="EMBL" id="KML61158.1"/>
    </source>
</evidence>
<dbReference type="Pfam" id="PF02839">
    <property type="entry name" value="CBM_5_12"/>
    <property type="match status" value="1"/>
</dbReference>
<dbReference type="Gene3D" id="2.10.10.20">
    <property type="entry name" value="Carbohydrate-binding module superfamily 5/12"/>
    <property type="match status" value="1"/>
</dbReference>
<dbReference type="AlphaFoldDB" id="A0A0J5XB71"/>
<name>A0A0J5XB71_BURCE</name>
<accession>A0A0J5XB71</accession>
<proteinExistence type="predicted"/>
<dbReference type="PANTHER" id="PTHR34823">
    <property type="entry name" value="GLCNAC-BINDING PROTEIN A"/>
    <property type="match status" value="1"/>
</dbReference>
<keyword evidence="1" id="KW-0964">Secreted</keyword>
<dbReference type="InterPro" id="IPR014756">
    <property type="entry name" value="Ig_E-set"/>
</dbReference>
<evidence type="ECO:0000256" key="3">
    <source>
        <dbReference type="ARBA" id="ARBA00022729"/>
    </source>
</evidence>
<dbReference type="InterPro" id="IPR051024">
    <property type="entry name" value="GlcNAc_Chitin_IntDeg"/>
</dbReference>
<dbReference type="InterPro" id="IPR036573">
    <property type="entry name" value="CBM_sf_5/12"/>
</dbReference>
<dbReference type="InterPro" id="IPR004302">
    <property type="entry name" value="Cellulose/chitin-bd_N"/>
</dbReference>
<dbReference type="GO" id="GO:0008061">
    <property type="term" value="F:chitin binding"/>
    <property type="evidence" value="ECO:0007669"/>
    <property type="project" value="UniProtKB-KW"/>
</dbReference>
<dbReference type="GO" id="GO:0005576">
    <property type="term" value="C:extracellular region"/>
    <property type="evidence" value="ECO:0007669"/>
    <property type="project" value="InterPro"/>
</dbReference>
<sequence length="486" mass="52306">MRTRTAKKTLFTLSPLVACASMFFAQAAFAHGYLSEPPSRNLLCSSKSGKIENFNCGSVTYEPQSVEGKQGFPAAGAPDGEIASGGVTQFSELNEQAVDRWKINDIKPGAQQFKWTFTAPHVTKEFKYYLTKQGWNPNAKLTREQFDLTPFCAVDGGMKKADEIGPHNCTIPSDKKGHHVMLTTWHVGDTAGMFYNVADLNITGDDGGTDPGKPNWSNVGSIAPTMDLKVGDKVSNRVFKSGGEVPSMKTTVTIGSAQQGERNMWPMLLAKEINRTQAANLIAGVERDGRVEPALGKNDVFSKNTSGIVRTETTIDHQPEGGIDEGFSISNNGEFKIQNGKATAKFFLKFNHAKDTNVTVKVYDASNSLVGSKSATMRMQGDVNVDIANAKAGNHTAVATSQIEGGTLKQETTTFKLTGESGGGEGAQCQAEWKQGTAYTGGAKVQHNGRTYEARWWTQDEVPGNPASTGADHTGKVWKDLGACSK</sequence>
<dbReference type="GO" id="GO:0004553">
    <property type="term" value="F:hydrolase activity, hydrolyzing O-glycosyl compounds"/>
    <property type="evidence" value="ECO:0007669"/>
    <property type="project" value="InterPro"/>
</dbReference>
<dbReference type="InterPro" id="IPR041029">
    <property type="entry name" value="GbpA_2"/>
</dbReference>
<dbReference type="GO" id="GO:0005975">
    <property type="term" value="P:carbohydrate metabolic process"/>
    <property type="evidence" value="ECO:0007669"/>
    <property type="project" value="InterPro"/>
</dbReference>
<dbReference type="Gene3D" id="2.60.40.2550">
    <property type="match status" value="1"/>
</dbReference>
<dbReference type="Pfam" id="PF18416">
    <property type="entry name" value="GbpA_2"/>
    <property type="match status" value="1"/>
</dbReference>
<dbReference type="CDD" id="cd12215">
    <property type="entry name" value="ChiC_BD"/>
    <property type="match status" value="1"/>
</dbReference>
<dbReference type="SMART" id="SM00495">
    <property type="entry name" value="ChtBD3"/>
    <property type="match status" value="1"/>
</dbReference>
<evidence type="ECO:0000259" key="6">
    <source>
        <dbReference type="SMART" id="SM00495"/>
    </source>
</evidence>
<dbReference type="RefSeq" id="WP_048243949.1">
    <property type="nucleotide sequence ID" value="NZ_LDWR01000011.1"/>
</dbReference>
<keyword evidence="3 5" id="KW-0732">Signal</keyword>
<dbReference type="SUPFAM" id="SSF51055">
    <property type="entry name" value="Carbohydrate binding domain"/>
    <property type="match status" value="1"/>
</dbReference>
<feature type="domain" description="Chitin-binding type-3" evidence="6">
    <location>
        <begin position="430"/>
        <end position="481"/>
    </location>
</feature>
<dbReference type="Pfam" id="PF03067">
    <property type="entry name" value="LPMO_10"/>
    <property type="match status" value="1"/>
</dbReference>
<dbReference type="InterPro" id="IPR003610">
    <property type="entry name" value="CBM5/12"/>
</dbReference>
<dbReference type="CDD" id="cd21177">
    <property type="entry name" value="LPMO_AA10"/>
    <property type="match status" value="1"/>
</dbReference>